<sequence length="59" mass="6362">MIGSEFQVSRIMSVVALNGQGQIVHSLPYPNSLRTIRITANQTNGLFSLMEGTIQVGEG</sequence>
<evidence type="ECO:0000313" key="2">
    <source>
        <dbReference type="Proteomes" id="UP000681720"/>
    </source>
</evidence>
<evidence type="ECO:0000313" key="1">
    <source>
        <dbReference type="EMBL" id="CAF4167773.1"/>
    </source>
</evidence>
<comment type="caution">
    <text evidence="1">The sequence shown here is derived from an EMBL/GenBank/DDBJ whole genome shotgun (WGS) entry which is preliminary data.</text>
</comment>
<feature type="non-terminal residue" evidence="1">
    <location>
        <position position="59"/>
    </location>
</feature>
<reference evidence="1" key="1">
    <citation type="submission" date="2021-02" db="EMBL/GenBank/DDBJ databases">
        <authorList>
            <person name="Nowell W R."/>
        </authorList>
    </citation>
    <scope>NUCLEOTIDE SEQUENCE</scope>
</reference>
<dbReference type="EMBL" id="CAJOBJ010012890">
    <property type="protein sequence ID" value="CAF4167773.1"/>
    <property type="molecule type" value="Genomic_DNA"/>
</dbReference>
<protein>
    <submittedName>
        <fullName evidence="1">Uncharacterized protein</fullName>
    </submittedName>
</protein>
<gene>
    <name evidence="1" type="ORF">GIL414_LOCUS20223</name>
</gene>
<name>A0A8S2RLE5_9BILA</name>
<proteinExistence type="predicted"/>
<dbReference type="AlphaFoldDB" id="A0A8S2RLE5"/>
<accession>A0A8S2RLE5</accession>
<dbReference type="Proteomes" id="UP000681720">
    <property type="component" value="Unassembled WGS sequence"/>
</dbReference>
<organism evidence="1 2">
    <name type="scientific">Rotaria magnacalcarata</name>
    <dbReference type="NCBI Taxonomy" id="392030"/>
    <lineage>
        <taxon>Eukaryota</taxon>
        <taxon>Metazoa</taxon>
        <taxon>Spiralia</taxon>
        <taxon>Gnathifera</taxon>
        <taxon>Rotifera</taxon>
        <taxon>Eurotatoria</taxon>
        <taxon>Bdelloidea</taxon>
        <taxon>Philodinida</taxon>
        <taxon>Philodinidae</taxon>
        <taxon>Rotaria</taxon>
    </lineage>
</organism>